<feature type="non-terminal residue" evidence="1">
    <location>
        <position position="1"/>
    </location>
</feature>
<sequence>MYPYVSNHPSSHGGLSGMAGFTGLEDKSCSRYTDTVMNSYQSMSVPASASAQFAQFYQHATAAASAVSAASAGAIGVDSLGNACTQPASGVMPGAGGAGGAGIADLPRYPWMTLTDWMGSPFERVVCGDFN</sequence>
<gene>
    <name evidence="1" type="ORF">M5D96_000063</name>
</gene>
<proteinExistence type="predicted"/>
<evidence type="ECO:0008006" key="3">
    <source>
        <dbReference type="Google" id="ProtNLM"/>
    </source>
</evidence>
<name>A0A9P9YVL6_9MUSC</name>
<dbReference type="EMBL" id="JAMKOV010000001">
    <property type="protein sequence ID" value="KAI8043917.1"/>
    <property type="molecule type" value="Genomic_DNA"/>
</dbReference>
<reference evidence="1" key="1">
    <citation type="journal article" date="2023" name="Genome Biol. Evol.">
        <title>Long-read-based Genome Assembly of Drosophila gunungcola Reveals Fewer Chemosensory Genes in Flower-breeding Species.</title>
        <authorList>
            <person name="Negi A."/>
            <person name="Liao B.Y."/>
            <person name="Yeh S.D."/>
        </authorList>
    </citation>
    <scope>NUCLEOTIDE SEQUENCE</scope>
    <source>
        <strain evidence="1">Sukarami</strain>
    </source>
</reference>
<organism evidence="1 2">
    <name type="scientific">Drosophila gunungcola</name>
    <name type="common">fruit fly</name>
    <dbReference type="NCBI Taxonomy" id="103775"/>
    <lineage>
        <taxon>Eukaryota</taxon>
        <taxon>Metazoa</taxon>
        <taxon>Ecdysozoa</taxon>
        <taxon>Arthropoda</taxon>
        <taxon>Hexapoda</taxon>
        <taxon>Insecta</taxon>
        <taxon>Pterygota</taxon>
        <taxon>Neoptera</taxon>
        <taxon>Endopterygota</taxon>
        <taxon>Diptera</taxon>
        <taxon>Brachycera</taxon>
        <taxon>Muscomorpha</taxon>
        <taxon>Ephydroidea</taxon>
        <taxon>Drosophilidae</taxon>
        <taxon>Drosophila</taxon>
        <taxon>Sophophora</taxon>
    </lineage>
</organism>
<evidence type="ECO:0000313" key="2">
    <source>
        <dbReference type="Proteomes" id="UP001059596"/>
    </source>
</evidence>
<dbReference type="AlphaFoldDB" id="A0A9P9YVL6"/>
<dbReference type="Proteomes" id="UP001059596">
    <property type="component" value="Chromosome 3R"/>
</dbReference>
<evidence type="ECO:0000313" key="1">
    <source>
        <dbReference type="EMBL" id="KAI8043917.1"/>
    </source>
</evidence>
<protein>
    <recommendedName>
        <fullName evidence="3">Abdominal-A</fullName>
    </recommendedName>
</protein>
<accession>A0A9P9YVL6</accession>
<keyword evidence="2" id="KW-1185">Reference proteome</keyword>
<comment type="caution">
    <text evidence="1">The sequence shown here is derived from an EMBL/GenBank/DDBJ whole genome shotgun (WGS) entry which is preliminary data.</text>
</comment>